<dbReference type="SMART" id="SM00732">
    <property type="entry name" value="YqgFc"/>
    <property type="match status" value="1"/>
</dbReference>
<dbReference type="Pfam" id="PF16921">
    <property type="entry name" value="Tex_YqgF"/>
    <property type="match status" value="1"/>
</dbReference>
<dbReference type="AlphaFoldDB" id="A0A0C5RLY7"/>
<dbReference type="GO" id="GO:0003729">
    <property type="term" value="F:mRNA binding"/>
    <property type="evidence" value="ECO:0007669"/>
    <property type="project" value="TreeGrafter"/>
</dbReference>
<dbReference type="InterPro" id="IPR012337">
    <property type="entry name" value="RNaseH-like_sf"/>
</dbReference>
<dbReference type="Pfam" id="PF17674">
    <property type="entry name" value="HHH_9"/>
    <property type="match status" value="1"/>
</dbReference>
<dbReference type="Gene3D" id="2.40.50.140">
    <property type="entry name" value="Nucleic acid-binding proteins"/>
    <property type="match status" value="1"/>
</dbReference>
<dbReference type="InterPro" id="IPR012340">
    <property type="entry name" value="NA-bd_OB-fold"/>
</dbReference>
<dbReference type="PROSITE" id="PS50126">
    <property type="entry name" value="S1"/>
    <property type="match status" value="1"/>
</dbReference>
<protein>
    <submittedName>
        <fullName evidence="2">Protein tex</fullName>
    </submittedName>
</protein>
<dbReference type="Gene3D" id="3.30.420.140">
    <property type="entry name" value="YqgF/RNase H-like domain"/>
    <property type="match status" value="1"/>
</dbReference>
<dbReference type="FunFam" id="1.10.10.650:FF:000001">
    <property type="entry name" value="S1 RNA-binding domain 1"/>
    <property type="match status" value="1"/>
</dbReference>
<dbReference type="GO" id="GO:0003735">
    <property type="term" value="F:structural constituent of ribosome"/>
    <property type="evidence" value="ECO:0007669"/>
    <property type="project" value="TreeGrafter"/>
</dbReference>
<dbReference type="InterPro" id="IPR018974">
    <property type="entry name" value="Tex-like_N"/>
</dbReference>
<evidence type="ECO:0000313" key="3">
    <source>
        <dbReference type="Proteomes" id="UP000032261"/>
    </source>
</evidence>
<dbReference type="Gene3D" id="1.10.10.650">
    <property type="entry name" value="RuvA domain 2-like"/>
    <property type="match status" value="1"/>
</dbReference>
<reference evidence="2 3" key="1">
    <citation type="journal article" date="2015" name="Genome Announc.">
        <title>Genome Sequence of Ureaplasma diversum Strain ATCC 49782.</title>
        <authorList>
            <person name="Marques L.M."/>
            <person name="Guimaraes A.M."/>
            <person name="Martins H.B."/>
            <person name="Rezende I.S."/>
            <person name="Barbosa M.S."/>
            <person name="Campos G.B."/>
            <person name="do Nascimento N.C."/>
            <person name="Dos Santos A.P."/>
            <person name="Amorim A.T."/>
            <person name="Santos V.M."/>
            <person name="Messick J.B."/>
            <person name="Timenetsky J."/>
        </authorList>
    </citation>
    <scope>NUCLEOTIDE SEQUENCE [LARGE SCALE GENOMIC DNA]</scope>
    <source>
        <strain evidence="2 3">ATCC 49782</strain>
    </source>
</reference>
<dbReference type="Gene3D" id="1.10.150.310">
    <property type="entry name" value="Tex RuvX-like domain-like"/>
    <property type="match status" value="1"/>
</dbReference>
<dbReference type="Pfam" id="PF12836">
    <property type="entry name" value="HHH_3"/>
    <property type="match status" value="1"/>
</dbReference>
<dbReference type="SUPFAM" id="SSF53098">
    <property type="entry name" value="Ribonuclease H-like"/>
    <property type="match status" value="1"/>
</dbReference>
<gene>
    <name evidence="2" type="ORF">JM47_02350</name>
</gene>
<dbReference type="InterPro" id="IPR006641">
    <property type="entry name" value="YqgF/RNaseH-like_dom"/>
</dbReference>
<dbReference type="EMBL" id="CP009770">
    <property type="protein sequence ID" value="AJQ45407.1"/>
    <property type="molecule type" value="Genomic_DNA"/>
</dbReference>
<dbReference type="InterPro" id="IPR041692">
    <property type="entry name" value="HHH_9"/>
</dbReference>
<evidence type="ECO:0000259" key="1">
    <source>
        <dbReference type="PROSITE" id="PS50126"/>
    </source>
</evidence>
<dbReference type="SUPFAM" id="SSF158832">
    <property type="entry name" value="Tex N-terminal region-like"/>
    <property type="match status" value="1"/>
</dbReference>
<dbReference type="Gene3D" id="1.10.3500.10">
    <property type="entry name" value="Tex N-terminal region-like"/>
    <property type="match status" value="1"/>
</dbReference>
<dbReference type="InterPro" id="IPR032639">
    <property type="entry name" value="Tex_YqgF"/>
</dbReference>
<dbReference type="SUPFAM" id="SSF47781">
    <property type="entry name" value="RuvA domain 2-like"/>
    <property type="match status" value="2"/>
</dbReference>
<name>A0A0C5RLY7_9BACT</name>
<dbReference type="InterPro" id="IPR037027">
    <property type="entry name" value="YqgF/RNaseH-like_dom_sf"/>
</dbReference>
<accession>A0A0C5RLY7</accession>
<dbReference type="GO" id="GO:0006139">
    <property type="term" value="P:nucleobase-containing compound metabolic process"/>
    <property type="evidence" value="ECO:0007669"/>
    <property type="project" value="InterPro"/>
</dbReference>
<dbReference type="Pfam" id="PF09371">
    <property type="entry name" value="Tex_N"/>
    <property type="match status" value="1"/>
</dbReference>
<dbReference type="InterPro" id="IPR050437">
    <property type="entry name" value="Ribos_protein_bS1-like"/>
</dbReference>
<dbReference type="Pfam" id="PF22706">
    <property type="entry name" value="Tex_central_region"/>
    <property type="match status" value="1"/>
</dbReference>
<sequence length="705" mass="79674">MENNLISVLANKLNLDQEAVSNVLDLLADDNTIAFIARYRKHLTKNMDEFAIAKIADEYNYLVKLNKRKEAILANLEQKQVLTEDLKRAIEECSKLIELENIYHPYATNKKTRASVAIANNLLPFAETILKNRKDIIVQKEAVKYLCETVLTVEDAINGACDIIAEKLANDLKIRDMVYTSIIKYGKLITKANKLDLDPNKNYEIYYAFNKPVQYLEAYQIMAIDRAVDQKVISVKYEFSKPFIIDFAINKYTKKVESDSYEYIKRAVIDGFERLLVPSVTNAVHTELVQNAHIKSANIFASNLQQLLLQQPIKNKTVLGFDPGYAHGCKLAVVKENNELLTTNIIYPHPPQNKTDQAEQILVDLIKKYNVNIIAIGNGTAANESCVFVSNVINKHNLDVNYCVVSEDGASIYSASEIAAAEFPKLPVERRSAISIARRVIDPLAELIKIDPKSIGVGQYQHDINQKTLTEKVDFSVAYCVNQIGVDVNTASVPLLSRISGLNKRSAQSIFDYVAENKQIKSRAELKSIKFISDKVFELASGFLRVNCSDNWLDKTSVHPESYNLANQLLTYLNKPYEQVVNNLDLLNNLDPNKIANDLNTDVYTLELIINNLKNPLLDIRDQYDFPLLRNKVISFDDLSVGMEIIGVVRNLTQFGAFVDIGVKNTALLHQSQFKNQDIKINKHLNVVILEINKQKEQIKLGLVE</sequence>
<organism evidence="2 3">
    <name type="scientific">Ureaplasma diversum</name>
    <dbReference type="NCBI Taxonomy" id="42094"/>
    <lineage>
        <taxon>Bacteria</taxon>
        <taxon>Bacillati</taxon>
        <taxon>Mycoplasmatota</taxon>
        <taxon>Mycoplasmoidales</taxon>
        <taxon>Mycoplasmoidaceae</taxon>
        <taxon>Ureaplasma</taxon>
    </lineage>
</organism>
<dbReference type="InterPro" id="IPR055179">
    <property type="entry name" value="Tex-like_central_region"/>
</dbReference>
<dbReference type="InterPro" id="IPR010994">
    <property type="entry name" value="RuvA_2-like"/>
</dbReference>
<dbReference type="PATRIC" id="fig|42094.4.peg.464"/>
<dbReference type="InterPro" id="IPR023323">
    <property type="entry name" value="Tex-like_dom_sf"/>
</dbReference>
<evidence type="ECO:0000313" key="2">
    <source>
        <dbReference type="EMBL" id="AJQ45407.1"/>
    </source>
</evidence>
<dbReference type="RefSeq" id="WP_208894819.1">
    <property type="nucleotide sequence ID" value="NZ_CP009770.1"/>
</dbReference>
<dbReference type="SUPFAM" id="SSF50249">
    <property type="entry name" value="Nucleic acid-binding proteins"/>
    <property type="match status" value="1"/>
</dbReference>
<dbReference type="InterPro" id="IPR003029">
    <property type="entry name" value="S1_domain"/>
</dbReference>
<dbReference type="SMART" id="SM00316">
    <property type="entry name" value="S1"/>
    <property type="match status" value="1"/>
</dbReference>
<proteinExistence type="predicted"/>
<dbReference type="STRING" id="42094.JM47_02350"/>
<dbReference type="PANTHER" id="PTHR10724">
    <property type="entry name" value="30S RIBOSOMAL PROTEIN S1"/>
    <property type="match status" value="1"/>
</dbReference>
<dbReference type="InterPro" id="IPR023319">
    <property type="entry name" value="Tex-like_HTH_dom_sf"/>
</dbReference>
<dbReference type="GO" id="GO:0006412">
    <property type="term" value="P:translation"/>
    <property type="evidence" value="ECO:0007669"/>
    <property type="project" value="TreeGrafter"/>
</dbReference>
<dbReference type="Pfam" id="PF00575">
    <property type="entry name" value="S1"/>
    <property type="match status" value="1"/>
</dbReference>
<feature type="domain" description="S1 motif" evidence="1">
    <location>
        <begin position="642"/>
        <end position="704"/>
    </location>
</feature>
<dbReference type="HOGENOM" id="CLU_009833_0_2_14"/>
<dbReference type="FunFam" id="3.30.420.140:FF:000001">
    <property type="entry name" value="RNA-binding transcriptional accessory protein"/>
    <property type="match status" value="1"/>
</dbReference>
<dbReference type="Proteomes" id="UP000032261">
    <property type="component" value="Chromosome"/>
</dbReference>
<dbReference type="KEGG" id="ude:JM47_02350"/>
<dbReference type="PANTHER" id="PTHR10724:SF10">
    <property type="entry name" value="S1 RNA-BINDING DOMAIN-CONTAINING PROTEIN 1"/>
    <property type="match status" value="1"/>
</dbReference>